<reference evidence="2" key="1">
    <citation type="journal article" date="2014" name="Int. J. Syst. Evol. Microbiol.">
        <title>Complete genome sequence of Corynebacterium casei LMG S-19264T (=DSM 44701T), isolated from a smear-ripened cheese.</title>
        <authorList>
            <consortium name="US DOE Joint Genome Institute (JGI-PGF)"/>
            <person name="Walter F."/>
            <person name="Albersmeier A."/>
            <person name="Kalinowski J."/>
            <person name="Ruckert C."/>
        </authorList>
    </citation>
    <scope>NUCLEOTIDE SEQUENCE</scope>
    <source>
        <strain evidence="2">CCM 7086</strain>
    </source>
</reference>
<evidence type="ECO:0000256" key="1">
    <source>
        <dbReference type="SAM" id="SignalP"/>
    </source>
</evidence>
<gene>
    <name evidence="2" type="ORF">GCM10007205_15090</name>
</gene>
<comment type="caution">
    <text evidence="2">The sequence shown here is derived from an EMBL/GenBank/DDBJ whole genome shotgun (WGS) entry which is preliminary data.</text>
</comment>
<evidence type="ECO:0000313" key="2">
    <source>
        <dbReference type="EMBL" id="GGC06827.1"/>
    </source>
</evidence>
<dbReference type="Proteomes" id="UP000620266">
    <property type="component" value="Unassembled WGS sequence"/>
</dbReference>
<proteinExistence type="predicted"/>
<organism evidence="2 3">
    <name type="scientific">Oxalicibacterium flavum</name>
    <dbReference type="NCBI Taxonomy" id="179467"/>
    <lineage>
        <taxon>Bacteria</taxon>
        <taxon>Pseudomonadati</taxon>
        <taxon>Pseudomonadota</taxon>
        <taxon>Betaproteobacteria</taxon>
        <taxon>Burkholderiales</taxon>
        <taxon>Oxalobacteraceae</taxon>
        <taxon>Oxalicibacterium</taxon>
    </lineage>
</organism>
<name>A0A8J2XV17_9BURK</name>
<sequence length="154" mass="16541">MMMQRRIVLRALALAGLAPGLVPAKQQAPLIEVYKSATCGCCGEWVRHLEAGGFRVEARNVPNTAAYRERYGIPSALGSCHTATIGGYALEGHVPATDIKRLLKERPDAVGLAVPGMPLGSPGMEVPDRKADAYDVLLLRKDGSHIVYRHVAAQ</sequence>
<dbReference type="Pfam" id="PF04214">
    <property type="entry name" value="DUF411"/>
    <property type="match status" value="1"/>
</dbReference>
<keyword evidence="1" id="KW-0732">Signal</keyword>
<dbReference type="EMBL" id="BMCG01000003">
    <property type="protein sequence ID" value="GGC06827.1"/>
    <property type="molecule type" value="Genomic_DNA"/>
</dbReference>
<dbReference type="InterPro" id="IPR007332">
    <property type="entry name" value="DUF411"/>
</dbReference>
<evidence type="ECO:0000313" key="3">
    <source>
        <dbReference type="Proteomes" id="UP000620266"/>
    </source>
</evidence>
<dbReference type="AlphaFoldDB" id="A0A8J2XV17"/>
<feature type="signal peptide" evidence="1">
    <location>
        <begin position="1"/>
        <end position="24"/>
    </location>
</feature>
<protein>
    <recommendedName>
        <fullName evidence="4">Metal-binding protein</fullName>
    </recommendedName>
</protein>
<keyword evidence="3" id="KW-1185">Reference proteome</keyword>
<evidence type="ECO:0008006" key="4">
    <source>
        <dbReference type="Google" id="ProtNLM"/>
    </source>
</evidence>
<accession>A0A8J2XV17</accession>
<reference evidence="2" key="2">
    <citation type="submission" date="2020-09" db="EMBL/GenBank/DDBJ databases">
        <authorList>
            <person name="Sun Q."/>
            <person name="Sedlacek I."/>
        </authorList>
    </citation>
    <scope>NUCLEOTIDE SEQUENCE</scope>
    <source>
        <strain evidence="2">CCM 7086</strain>
    </source>
</reference>
<feature type="chain" id="PRO_5035173916" description="Metal-binding protein" evidence="1">
    <location>
        <begin position="25"/>
        <end position="154"/>
    </location>
</feature>